<evidence type="ECO:0000259" key="1">
    <source>
        <dbReference type="Pfam" id="PF14206"/>
    </source>
</evidence>
<feature type="domain" description="Cysteine-rich CPCC" evidence="1">
    <location>
        <begin position="4"/>
        <end position="55"/>
    </location>
</feature>
<dbReference type="Proteomes" id="UP000286701">
    <property type="component" value="Unassembled WGS sequence"/>
</dbReference>
<dbReference type="GO" id="GO:0016787">
    <property type="term" value="F:hydrolase activity"/>
    <property type="evidence" value="ECO:0007669"/>
    <property type="project" value="UniProtKB-KW"/>
</dbReference>
<protein>
    <submittedName>
        <fullName evidence="2">Hydrolase</fullName>
    </submittedName>
</protein>
<sequence>MVREHDICKVCFWEDDGGSDLDRLSGPNHLTLRQGREHFEKFGVVEERFQKAVHPDRMIQFEKGKYLR</sequence>
<organism evidence="2 3">
    <name type="scientific">Mucilaginibacter gilvus</name>
    <dbReference type="NCBI Taxonomy" id="2305909"/>
    <lineage>
        <taxon>Bacteria</taxon>
        <taxon>Pseudomonadati</taxon>
        <taxon>Bacteroidota</taxon>
        <taxon>Sphingobacteriia</taxon>
        <taxon>Sphingobacteriales</taxon>
        <taxon>Sphingobacteriaceae</taxon>
        <taxon>Mucilaginibacter</taxon>
    </lineage>
</organism>
<evidence type="ECO:0000313" key="3">
    <source>
        <dbReference type="Proteomes" id="UP000286701"/>
    </source>
</evidence>
<reference evidence="2 3" key="1">
    <citation type="submission" date="2019-01" db="EMBL/GenBank/DDBJ databases">
        <title>Mucilaginibacter antarcticum sp. nov., isolated from antarctic soil.</title>
        <authorList>
            <person name="Yan Y.-Q."/>
            <person name="Du Z.-J."/>
        </authorList>
    </citation>
    <scope>NUCLEOTIDE SEQUENCE [LARGE SCALE GENOMIC DNA]</scope>
    <source>
        <strain evidence="2 3">F01003</strain>
    </source>
</reference>
<dbReference type="InterPro" id="IPR025983">
    <property type="entry name" value="Cys_rich_CPCC"/>
</dbReference>
<keyword evidence="3" id="KW-1185">Reference proteome</keyword>
<evidence type="ECO:0000313" key="2">
    <source>
        <dbReference type="EMBL" id="RWY57438.1"/>
    </source>
</evidence>
<accession>A0A444MV06</accession>
<keyword evidence="2" id="KW-0378">Hydrolase</keyword>
<gene>
    <name evidence="2" type="ORF">EPL05_02600</name>
</gene>
<dbReference type="OrthoDB" id="1456570at2"/>
<dbReference type="EMBL" id="SBIW01000001">
    <property type="protein sequence ID" value="RWY57438.1"/>
    <property type="molecule type" value="Genomic_DNA"/>
</dbReference>
<name>A0A444MV06_9SPHI</name>
<dbReference type="Pfam" id="PF14206">
    <property type="entry name" value="Cys_rich_CPCC"/>
    <property type="match status" value="1"/>
</dbReference>
<proteinExistence type="predicted"/>
<comment type="caution">
    <text evidence="2">The sequence shown here is derived from an EMBL/GenBank/DDBJ whole genome shotgun (WGS) entry which is preliminary data.</text>
</comment>
<dbReference type="AlphaFoldDB" id="A0A444MV06"/>